<gene>
    <name evidence="10" type="primary">lolA</name>
    <name evidence="11" type="ORF">EV685_3221</name>
</gene>
<dbReference type="GO" id="GO:0042597">
    <property type="term" value="C:periplasmic space"/>
    <property type="evidence" value="ECO:0007669"/>
    <property type="project" value="UniProtKB-SubCell"/>
</dbReference>
<evidence type="ECO:0000313" key="12">
    <source>
        <dbReference type="Proteomes" id="UP000293433"/>
    </source>
</evidence>
<accession>A0A4Q7LDB3</accession>
<dbReference type="NCBIfam" id="TIGR00547">
    <property type="entry name" value="lolA"/>
    <property type="match status" value="1"/>
</dbReference>
<evidence type="ECO:0000256" key="2">
    <source>
        <dbReference type="ARBA" id="ARBA00007615"/>
    </source>
</evidence>
<evidence type="ECO:0000256" key="7">
    <source>
        <dbReference type="ARBA" id="ARBA00022764"/>
    </source>
</evidence>
<dbReference type="PANTHER" id="PTHR35869">
    <property type="entry name" value="OUTER-MEMBRANE LIPOPROTEIN CARRIER PROTEIN"/>
    <property type="match status" value="1"/>
</dbReference>
<keyword evidence="7 10" id="KW-0574">Periplasm</keyword>
<comment type="subunit">
    <text evidence="3 10">Monomer.</text>
</comment>
<comment type="function">
    <text evidence="10">Participates in the translocation of lipoproteins from the inner membrane to the outer membrane. Only forms a complex with a lipoprotein if the residue after the N-terminal Cys is not an aspartate (The Asp acts as a targeting signal to indicate that the lipoprotein should stay in the inner membrane).</text>
</comment>
<evidence type="ECO:0000256" key="1">
    <source>
        <dbReference type="ARBA" id="ARBA00004418"/>
    </source>
</evidence>
<dbReference type="Proteomes" id="UP000293433">
    <property type="component" value="Unassembled WGS sequence"/>
</dbReference>
<sequence length="214" mass="23784" precursor="true">MSQTCSKFRRRWLATLALSMLLPLWPIAAKADAIGALRDFVREVQSGRASFTQVVTGNDGARKKPSTGTFEFLRPNRFRFDYVKPYEQLIVSDGTKVWLHDQDLNQVTVRPYDQALGSTPAALLAGGSIERDFTLANQPDEAGLQWVLAEPKNAEGSIRKVRVAFKGKELAAFEITDAFGQRSRLDFSRVEANPAIPATRFRFVPPAGADVLQQ</sequence>
<feature type="signal peptide" evidence="10">
    <location>
        <begin position="1"/>
        <end position="31"/>
    </location>
</feature>
<dbReference type="HAMAP" id="MF_00240">
    <property type="entry name" value="LolA"/>
    <property type="match status" value="1"/>
</dbReference>
<dbReference type="AlphaFoldDB" id="A0A4Q7LDB3"/>
<dbReference type="Pfam" id="PF03548">
    <property type="entry name" value="LolA"/>
    <property type="match status" value="1"/>
</dbReference>
<evidence type="ECO:0000256" key="4">
    <source>
        <dbReference type="ARBA" id="ARBA00014035"/>
    </source>
</evidence>
<dbReference type="SUPFAM" id="SSF89392">
    <property type="entry name" value="Prokaryotic lipoproteins and lipoprotein localization factors"/>
    <property type="match status" value="1"/>
</dbReference>
<evidence type="ECO:0000256" key="6">
    <source>
        <dbReference type="ARBA" id="ARBA00022729"/>
    </source>
</evidence>
<keyword evidence="5 10" id="KW-0813">Transport</keyword>
<evidence type="ECO:0000256" key="8">
    <source>
        <dbReference type="ARBA" id="ARBA00022927"/>
    </source>
</evidence>
<dbReference type="PANTHER" id="PTHR35869:SF1">
    <property type="entry name" value="OUTER-MEMBRANE LIPOPROTEIN CARRIER PROTEIN"/>
    <property type="match status" value="1"/>
</dbReference>
<name>A0A4Q7LDB3_9BURK</name>
<dbReference type="EMBL" id="SGWV01000011">
    <property type="protein sequence ID" value="RZS52034.1"/>
    <property type="molecule type" value="Genomic_DNA"/>
</dbReference>
<evidence type="ECO:0000256" key="10">
    <source>
        <dbReference type="HAMAP-Rule" id="MF_00240"/>
    </source>
</evidence>
<dbReference type="GO" id="GO:0044874">
    <property type="term" value="P:lipoprotein localization to outer membrane"/>
    <property type="evidence" value="ECO:0007669"/>
    <property type="project" value="UniProtKB-UniRule"/>
</dbReference>
<dbReference type="Gene3D" id="2.50.20.10">
    <property type="entry name" value="Lipoprotein localisation LolA/LolB/LppX"/>
    <property type="match status" value="1"/>
</dbReference>
<protein>
    <recommendedName>
        <fullName evidence="4 10">Outer-membrane lipoprotein carrier protein</fullName>
    </recommendedName>
</protein>
<keyword evidence="8 10" id="KW-0653">Protein transport</keyword>
<dbReference type="GO" id="GO:0042953">
    <property type="term" value="P:lipoprotein transport"/>
    <property type="evidence" value="ECO:0007669"/>
    <property type="project" value="InterPro"/>
</dbReference>
<dbReference type="InterPro" id="IPR018323">
    <property type="entry name" value="OM_lipoprot_carrier_LolA_Pbac"/>
</dbReference>
<evidence type="ECO:0000256" key="3">
    <source>
        <dbReference type="ARBA" id="ARBA00011245"/>
    </source>
</evidence>
<proteinExistence type="inferred from homology"/>
<dbReference type="CDD" id="cd16325">
    <property type="entry name" value="LolA"/>
    <property type="match status" value="1"/>
</dbReference>
<comment type="subcellular location">
    <subcellularLocation>
        <location evidence="1 10">Periplasm</location>
    </subcellularLocation>
</comment>
<organism evidence="11 12">
    <name type="scientific">Sphaerotilus mobilis</name>
    <dbReference type="NCBI Taxonomy" id="47994"/>
    <lineage>
        <taxon>Bacteria</taxon>
        <taxon>Pseudomonadati</taxon>
        <taxon>Pseudomonadota</taxon>
        <taxon>Betaproteobacteria</taxon>
        <taxon>Burkholderiales</taxon>
        <taxon>Sphaerotilaceae</taxon>
        <taxon>Sphaerotilus</taxon>
    </lineage>
</organism>
<keyword evidence="6 10" id="KW-0732">Signal</keyword>
<keyword evidence="9 10" id="KW-0143">Chaperone</keyword>
<reference evidence="11 12" key="1">
    <citation type="submission" date="2019-02" db="EMBL/GenBank/DDBJ databases">
        <title>Genomic Encyclopedia of Type Strains, Phase IV (KMG-IV): sequencing the most valuable type-strain genomes for metagenomic binning, comparative biology and taxonomic classification.</title>
        <authorList>
            <person name="Goeker M."/>
        </authorList>
    </citation>
    <scope>NUCLEOTIDE SEQUENCE [LARGE SCALE GENOMIC DNA]</scope>
    <source>
        <strain evidence="11 12">DSM 10617</strain>
    </source>
</reference>
<feature type="chain" id="PRO_5021052239" description="Outer-membrane lipoprotein carrier protein" evidence="10">
    <location>
        <begin position="32"/>
        <end position="214"/>
    </location>
</feature>
<dbReference type="InterPro" id="IPR004564">
    <property type="entry name" value="OM_lipoprot_carrier_LolA-like"/>
</dbReference>
<comment type="similarity">
    <text evidence="2 10">Belongs to the LolA family.</text>
</comment>
<keyword evidence="11" id="KW-0449">Lipoprotein</keyword>
<dbReference type="RefSeq" id="WP_420820835.1">
    <property type="nucleotide sequence ID" value="NZ_SGWV01000011.1"/>
</dbReference>
<evidence type="ECO:0000256" key="5">
    <source>
        <dbReference type="ARBA" id="ARBA00022448"/>
    </source>
</evidence>
<evidence type="ECO:0000256" key="9">
    <source>
        <dbReference type="ARBA" id="ARBA00023186"/>
    </source>
</evidence>
<keyword evidence="12" id="KW-1185">Reference proteome</keyword>
<evidence type="ECO:0000313" key="11">
    <source>
        <dbReference type="EMBL" id="RZS52034.1"/>
    </source>
</evidence>
<dbReference type="InterPro" id="IPR029046">
    <property type="entry name" value="LolA/LolB/LppX"/>
</dbReference>
<comment type="caution">
    <text evidence="11">The sequence shown here is derived from an EMBL/GenBank/DDBJ whole genome shotgun (WGS) entry which is preliminary data.</text>
</comment>